<dbReference type="Proteomes" id="UP000219338">
    <property type="component" value="Unassembled WGS sequence"/>
</dbReference>
<gene>
    <name evidence="1" type="ORF">ARMOST_12749</name>
</gene>
<dbReference type="EMBL" id="FUEG01000010">
    <property type="protein sequence ID" value="SJL09371.1"/>
    <property type="molecule type" value="Genomic_DNA"/>
</dbReference>
<sequence>MCNDFIAVKDIFNLADGFDPYNYDRQRRIYGRTSCDWESTVFFVDKKA</sequence>
<protein>
    <submittedName>
        <fullName evidence="1">Uncharacterized protein</fullName>
    </submittedName>
</protein>
<keyword evidence="2" id="KW-1185">Reference proteome</keyword>
<proteinExistence type="predicted"/>
<reference evidence="2" key="1">
    <citation type="journal article" date="2017" name="Nat. Ecol. Evol.">
        <title>Genome expansion and lineage-specific genetic innovations in the forest pathogenic fungi Armillaria.</title>
        <authorList>
            <person name="Sipos G."/>
            <person name="Prasanna A.N."/>
            <person name="Walter M.C."/>
            <person name="O'Connor E."/>
            <person name="Balint B."/>
            <person name="Krizsan K."/>
            <person name="Kiss B."/>
            <person name="Hess J."/>
            <person name="Varga T."/>
            <person name="Slot J."/>
            <person name="Riley R."/>
            <person name="Boka B."/>
            <person name="Rigling D."/>
            <person name="Barry K."/>
            <person name="Lee J."/>
            <person name="Mihaltcheva S."/>
            <person name="LaButti K."/>
            <person name="Lipzen A."/>
            <person name="Waldron R."/>
            <person name="Moloney N.M."/>
            <person name="Sperisen C."/>
            <person name="Kredics L."/>
            <person name="Vagvoelgyi C."/>
            <person name="Patrignani A."/>
            <person name="Fitzpatrick D."/>
            <person name="Nagy I."/>
            <person name="Doyle S."/>
            <person name="Anderson J.B."/>
            <person name="Grigoriev I.V."/>
            <person name="Gueldener U."/>
            <person name="Muensterkoetter M."/>
            <person name="Nagy L.G."/>
        </authorList>
    </citation>
    <scope>NUCLEOTIDE SEQUENCE [LARGE SCALE GENOMIC DNA]</scope>
    <source>
        <strain evidence="2">C18/9</strain>
    </source>
</reference>
<name>A0A284RKV2_ARMOS</name>
<organism evidence="1 2">
    <name type="scientific">Armillaria ostoyae</name>
    <name type="common">Armillaria root rot fungus</name>
    <dbReference type="NCBI Taxonomy" id="47428"/>
    <lineage>
        <taxon>Eukaryota</taxon>
        <taxon>Fungi</taxon>
        <taxon>Dikarya</taxon>
        <taxon>Basidiomycota</taxon>
        <taxon>Agaricomycotina</taxon>
        <taxon>Agaricomycetes</taxon>
        <taxon>Agaricomycetidae</taxon>
        <taxon>Agaricales</taxon>
        <taxon>Marasmiineae</taxon>
        <taxon>Physalacriaceae</taxon>
        <taxon>Armillaria</taxon>
    </lineage>
</organism>
<accession>A0A284RKV2</accession>
<dbReference type="AlphaFoldDB" id="A0A284RKV2"/>
<evidence type="ECO:0000313" key="1">
    <source>
        <dbReference type="EMBL" id="SJL09371.1"/>
    </source>
</evidence>
<evidence type="ECO:0000313" key="2">
    <source>
        <dbReference type="Proteomes" id="UP000219338"/>
    </source>
</evidence>